<dbReference type="PANTHER" id="PTHR11803:SF58">
    <property type="entry name" value="PROTEIN HMF1-RELATED"/>
    <property type="match status" value="1"/>
</dbReference>
<dbReference type="InterPro" id="IPR006175">
    <property type="entry name" value="YjgF/YER057c/UK114"/>
</dbReference>
<dbReference type="PANTHER" id="PTHR11803">
    <property type="entry name" value="2-IMINOBUTANOATE/2-IMINOPROPANOATE DEAMINASE RIDA"/>
    <property type="match status" value="1"/>
</dbReference>
<protein>
    <submittedName>
        <fullName evidence="2">Related to HMF1 - Heat-shock induceable Inhibitor of cell Growth</fullName>
    </submittedName>
</protein>
<dbReference type="Gene3D" id="3.30.1330.40">
    <property type="entry name" value="RutC-like"/>
    <property type="match status" value="1"/>
</dbReference>
<proteinExistence type="inferred from homology"/>
<name>A0A5C3ETP4_9BASI</name>
<dbReference type="InterPro" id="IPR035959">
    <property type="entry name" value="RutC-like_sf"/>
</dbReference>
<dbReference type="OrthoDB" id="309640at2759"/>
<dbReference type="Proteomes" id="UP000323386">
    <property type="component" value="Unassembled WGS sequence"/>
</dbReference>
<evidence type="ECO:0000256" key="1">
    <source>
        <dbReference type="ARBA" id="ARBA00010552"/>
    </source>
</evidence>
<dbReference type="AlphaFoldDB" id="A0A5C3ETP4"/>
<evidence type="ECO:0000313" key="3">
    <source>
        <dbReference type="Proteomes" id="UP000323386"/>
    </source>
</evidence>
<dbReference type="Pfam" id="PF01042">
    <property type="entry name" value="Ribonuc_L-PSP"/>
    <property type="match status" value="1"/>
</dbReference>
<dbReference type="GO" id="GO:0005829">
    <property type="term" value="C:cytosol"/>
    <property type="evidence" value="ECO:0007669"/>
    <property type="project" value="TreeGrafter"/>
</dbReference>
<dbReference type="FunFam" id="3.30.1330.40:FF:000001">
    <property type="entry name" value="L-PSP family endoribonuclease"/>
    <property type="match status" value="1"/>
</dbReference>
<dbReference type="GO" id="GO:0005739">
    <property type="term" value="C:mitochondrion"/>
    <property type="evidence" value="ECO:0007669"/>
    <property type="project" value="TreeGrafter"/>
</dbReference>
<dbReference type="EMBL" id="OOIP01000001">
    <property type="protein sequence ID" value="SPO34887.1"/>
    <property type="molecule type" value="Genomic_DNA"/>
</dbReference>
<accession>A0A5C3ETP4</accession>
<dbReference type="InterPro" id="IPR019897">
    <property type="entry name" value="RidA_CS"/>
</dbReference>
<organism evidence="2 3">
    <name type="scientific">Pseudozyma flocculosa</name>
    <dbReference type="NCBI Taxonomy" id="84751"/>
    <lineage>
        <taxon>Eukaryota</taxon>
        <taxon>Fungi</taxon>
        <taxon>Dikarya</taxon>
        <taxon>Basidiomycota</taxon>
        <taxon>Ustilaginomycotina</taxon>
        <taxon>Ustilaginomycetes</taxon>
        <taxon>Ustilaginales</taxon>
        <taxon>Ustilaginaceae</taxon>
        <taxon>Pseudozyma</taxon>
    </lineage>
</organism>
<gene>
    <name evidence="2" type="ORF">PSFLO_00358</name>
</gene>
<reference evidence="2 3" key="1">
    <citation type="submission" date="2018-03" db="EMBL/GenBank/DDBJ databases">
        <authorList>
            <person name="Guldener U."/>
        </authorList>
    </citation>
    <scope>NUCLEOTIDE SEQUENCE [LARGE SCALE GENOMIC DNA]</scope>
    <source>
        <strain evidence="2 3">DAOM196992</strain>
    </source>
</reference>
<dbReference type="NCBIfam" id="TIGR00004">
    <property type="entry name" value="Rid family detoxifying hydrolase"/>
    <property type="match status" value="1"/>
</dbReference>
<dbReference type="GO" id="GO:0019239">
    <property type="term" value="F:deaminase activity"/>
    <property type="evidence" value="ECO:0007669"/>
    <property type="project" value="TreeGrafter"/>
</dbReference>
<dbReference type="SUPFAM" id="SSF55298">
    <property type="entry name" value="YjgF-like"/>
    <property type="match status" value="1"/>
</dbReference>
<dbReference type="InterPro" id="IPR006056">
    <property type="entry name" value="RidA"/>
</dbReference>
<comment type="similarity">
    <text evidence="1">Belongs to the RutC family.</text>
</comment>
<dbReference type="CDD" id="cd00448">
    <property type="entry name" value="YjgF_YER057c_UK114_family"/>
    <property type="match status" value="1"/>
</dbReference>
<sequence length="134" mass="14641">MSASEVPYKTVFSPDAPKAIGPYSPGTIHNGVVYLSGCISFIPETMELLRGGIEAETEQTLKNLFANLKAANSGPSHVLKTTVFLKDMNDFDKMNAVFEKVVLRPYKPARSAIEIARLPRDALVEIECIAAVKE</sequence>
<dbReference type="PROSITE" id="PS01094">
    <property type="entry name" value="UPF0076"/>
    <property type="match status" value="1"/>
</dbReference>
<evidence type="ECO:0000313" key="2">
    <source>
        <dbReference type="EMBL" id="SPO34887.1"/>
    </source>
</evidence>
<keyword evidence="3" id="KW-1185">Reference proteome</keyword>